<dbReference type="InterPro" id="IPR053781">
    <property type="entry name" value="F-box_AtFBL13-like"/>
</dbReference>
<dbReference type="Pfam" id="PF00646">
    <property type="entry name" value="F-box"/>
    <property type="match status" value="1"/>
</dbReference>
<evidence type="ECO:0000259" key="1">
    <source>
        <dbReference type="PROSITE" id="PS50181"/>
    </source>
</evidence>
<protein>
    <recommendedName>
        <fullName evidence="1">F-box domain-containing protein</fullName>
    </recommendedName>
</protein>
<dbReference type="SUPFAM" id="SSF81383">
    <property type="entry name" value="F-box domain"/>
    <property type="match status" value="1"/>
</dbReference>
<feature type="domain" description="F-box" evidence="1">
    <location>
        <begin position="3"/>
        <end position="39"/>
    </location>
</feature>
<dbReference type="CDD" id="cd22160">
    <property type="entry name" value="F-box_AtFBL13-like"/>
    <property type="match status" value="1"/>
</dbReference>
<dbReference type="PANTHER" id="PTHR32212:SF234">
    <property type="entry name" value="F-BOX_LRR-REPEAT PROTEIN 13-LIKE"/>
    <property type="match status" value="1"/>
</dbReference>
<dbReference type="PROSITE" id="PS50181">
    <property type="entry name" value="FBOX"/>
    <property type="match status" value="1"/>
</dbReference>
<evidence type="ECO:0000313" key="2">
    <source>
        <dbReference type="EMBL" id="EOA33026.1"/>
    </source>
</evidence>
<dbReference type="PANTHER" id="PTHR32212">
    <property type="entry name" value="CYCLIN-LIKE F-BOX"/>
    <property type="match status" value="1"/>
</dbReference>
<dbReference type="InterPro" id="IPR001810">
    <property type="entry name" value="F-box_dom"/>
</dbReference>
<name>R0GBR5_9BRAS</name>
<dbReference type="Gene3D" id="1.20.1280.50">
    <property type="match status" value="1"/>
</dbReference>
<dbReference type="STRING" id="81985.R0GBR5"/>
<accession>R0GBR5</accession>
<dbReference type="AlphaFoldDB" id="R0GBR5"/>
<gene>
    <name evidence="2" type="ORF">CARUB_v10016358mg</name>
</gene>
<reference evidence="3" key="1">
    <citation type="journal article" date="2013" name="Nat. Genet.">
        <title>The Capsella rubella genome and the genomic consequences of rapid mating system evolution.</title>
        <authorList>
            <person name="Slotte T."/>
            <person name="Hazzouri K.M."/>
            <person name="Agren J.A."/>
            <person name="Koenig D."/>
            <person name="Maumus F."/>
            <person name="Guo Y.L."/>
            <person name="Steige K."/>
            <person name="Platts A.E."/>
            <person name="Escobar J.S."/>
            <person name="Newman L.K."/>
            <person name="Wang W."/>
            <person name="Mandakova T."/>
            <person name="Vello E."/>
            <person name="Smith L.M."/>
            <person name="Henz S.R."/>
            <person name="Steffen J."/>
            <person name="Takuno S."/>
            <person name="Brandvain Y."/>
            <person name="Coop G."/>
            <person name="Andolfatto P."/>
            <person name="Hu T.T."/>
            <person name="Blanchette M."/>
            <person name="Clark R.M."/>
            <person name="Quesneville H."/>
            <person name="Nordborg M."/>
            <person name="Gaut B.S."/>
            <person name="Lysak M.A."/>
            <person name="Jenkins J."/>
            <person name="Grimwood J."/>
            <person name="Chapman J."/>
            <person name="Prochnik S."/>
            <person name="Shu S."/>
            <person name="Rokhsar D."/>
            <person name="Schmutz J."/>
            <person name="Weigel D."/>
            <person name="Wright S.I."/>
        </authorList>
    </citation>
    <scope>NUCLEOTIDE SEQUENCE [LARGE SCALE GENOMIC DNA]</scope>
    <source>
        <strain evidence="3">cv. Monte Gargano</strain>
    </source>
</reference>
<dbReference type="EMBL" id="KB870807">
    <property type="protein sequence ID" value="EOA33026.1"/>
    <property type="molecule type" value="Genomic_DNA"/>
</dbReference>
<proteinExistence type="predicted"/>
<dbReference type="Proteomes" id="UP000029121">
    <property type="component" value="Unassembled WGS sequence"/>
</dbReference>
<dbReference type="InterPro" id="IPR036047">
    <property type="entry name" value="F-box-like_dom_sf"/>
</dbReference>
<sequence length="172" mass="19392">MKEDRISQLPDALICQILTHLPTKNAVKTSVLSTRWTNLWLWLPRLELSFSNIFNALGSFGDRFYDSNRVSCIDKLKLSITNRTFISVNDVAYLTSWVAAAVKRRIQHLEAKCDPSTCIWFSSVPELVIEAPGLCGLKILDTVSNIVITNILESIAKLDIALRFGFNDFNSN</sequence>
<keyword evidence="3" id="KW-1185">Reference proteome</keyword>
<feature type="non-terminal residue" evidence="2">
    <location>
        <position position="172"/>
    </location>
</feature>
<evidence type="ECO:0000313" key="3">
    <source>
        <dbReference type="Proteomes" id="UP000029121"/>
    </source>
</evidence>
<organism evidence="2 3">
    <name type="scientific">Capsella rubella</name>
    <dbReference type="NCBI Taxonomy" id="81985"/>
    <lineage>
        <taxon>Eukaryota</taxon>
        <taxon>Viridiplantae</taxon>
        <taxon>Streptophyta</taxon>
        <taxon>Embryophyta</taxon>
        <taxon>Tracheophyta</taxon>
        <taxon>Spermatophyta</taxon>
        <taxon>Magnoliopsida</taxon>
        <taxon>eudicotyledons</taxon>
        <taxon>Gunneridae</taxon>
        <taxon>Pentapetalae</taxon>
        <taxon>rosids</taxon>
        <taxon>malvids</taxon>
        <taxon>Brassicales</taxon>
        <taxon>Brassicaceae</taxon>
        <taxon>Camelineae</taxon>
        <taxon>Capsella</taxon>
    </lineage>
</organism>